<proteinExistence type="predicted"/>
<dbReference type="EMBL" id="KX284726">
    <property type="protein sequence ID" value="AOM67704.1"/>
    <property type="molecule type" value="Genomic_DNA"/>
</dbReference>
<reference evidence="1" key="1">
    <citation type="journal article" date="2018" name="PLoS ONE">
        <title>Plastid genome analysis of three Nemaliophycidae red algal species suggests environmental adaptation for iron limited habitats.</title>
        <authorList>
            <person name="Cho C.H."/>
            <person name="Choi J.W."/>
            <person name="Lam D.W."/>
            <person name="Kim K.M."/>
            <person name="Yoon H.S."/>
        </authorList>
    </citation>
    <scope>NUCLEOTIDE SEQUENCE</scope>
</reference>
<dbReference type="AlphaFoldDB" id="A0A1C9CH45"/>
<dbReference type="RefSeq" id="YP_009294264.1">
    <property type="nucleotide sequence ID" value="NC_031147.1"/>
</dbReference>
<organism evidence="1">
    <name type="scientific">Palmaria palmata</name>
    <name type="common">Dulse</name>
    <name type="synonym">Rhodymenia palmata</name>
    <dbReference type="NCBI Taxonomy" id="2822"/>
    <lineage>
        <taxon>Eukaryota</taxon>
        <taxon>Rhodophyta</taxon>
        <taxon>Florideophyceae</taxon>
        <taxon>Nemaliophycidae</taxon>
        <taxon>Palmariales</taxon>
        <taxon>Palmariaceae</taxon>
        <taxon>Palmaria</taxon>
    </lineage>
</organism>
<keyword evidence="1" id="KW-0934">Plastid</keyword>
<accession>A0A1C9CH45</accession>
<gene>
    <name evidence="1" type="primary">ycf80</name>
    <name evidence="1" type="ORF">Palma_072</name>
</gene>
<dbReference type="GeneID" id="29070206"/>
<geneLocation type="plastid" evidence="1"/>
<sequence length="484" mass="55946">MLRLSSQAANIQLPIEKISINTSINIKTRNELLIIKTFQQEGNLPYTVIDNSKILTTESAYRFAKLNSYNRVLFKDLVNKYWQQSIFLSAFNSTTDKYITKLTRQRSASTKDKQKRFFIDFNKALVSDPISASGITARLPHHFELNSPVKYIWKKGFNLQKPRFLPRVSFSSLSRSTPKITHVKLLQSLTNSHLPLYVVVNGFKQIIIPGPPNDFSNKETFNNVLRQWYHNTFLENQNEHVAYQGWFFVNPQDALEYKAFIANKKNGTSTESPLGILPTRFDSYYRLNRKVMPRTEFRLFPDIEEVEKILYAPKYKKNLVIDSRQNIGTSSFQGQPIYLIEPTKCSVKGGNQKINFIPHYKMPMNSPTEASNPIFLTKTSALNAWAKISAKYPEYRLPSIPKLRLYNLEDFLKDQEVQESPENFILMPGPGSSIPNLESLQLINSHGKLQHIEAVSSRPILASKLWLHRLVWSLTRRKPPQWEV</sequence>
<name>A0A1C9CH45_PALPL</name>
<evidence type="ECO:0000313" key="1">
    <source>
        <dbReference type="EMBL" id="AOM67704.1"/>
    </source>
</evidence>
<protein>
    <submittedName>
        <fullName evidence="1">Uncharacterized protein</fullName>
    </submittedName>
</protein>